<gene>
    <name evidence="2" type="ORF">LPLAT_LOCUS747</name>
</gene>
<sequence>MVRHGTDGHRGWYKRAEEDERRRRRKRKTAGCSARRAHTRAMIDAPKLRACPLSEIKLANRAGDRPVRTLLVVAAPGRVIRRTPTRCPIFFTHSPTPSVSLFLEGEFLDTGNWRKRVTPERVSGGGGWIFVIMKRR</sequence>
<evidence type="ECO:0000256" key="1">
    <source>
        <dbReference type="SAM" id="MobiDB-lite"/>
    </source>
</evidence>
<feature type="region of interest" description="Disordered" evidence="1">
    <location>
        <begin position="16"/>
        <end position="37"/>
    </location>
</feature>
<dbReference type="EMBL" id="OZ034824">
    <property type="protein sequence ID" value="CAL1673973.1"/>
    <property type="molecule type" value="Genomic_DNA"/>
</dbReference>
<reference evidence="2 3" key="1">
    <citation type="submission" date="2024-04" db="EMBL/GenBank/DDBJ databases">
        <authorList>
            <consortium name="Molecular Ecology Group"/>
        </authorList>
    </citation>
    <scope>NUCLEOTIDE SEQUENCE [LARGE SCALE GENOMIC DNA]</scope>
</reference>
<dbReference type="AlphaFoldDB" id="A0AAV2N242"/>
<keyword evidence="3" id="KW-1185">Reference proteome</keyword>
<accession>A0AAV2N242</accession>
<proteinExistence type="predicted"/>
<feature type="compositionally biased region" description="Basic residues" evidence="1">
    <location>
        <begin position="22"/>
        <end position="37"/>
    </location>
</feature>
<organism evidence="2 3">
    <name type="scientific">Lasius platythorax</name>
    <dbReference type="NCBI Taxonomy" id="488582"/>
    <lineage>
        <taxon>Eukaryota</taxon>
        <taxon>Metazoa</taxon>
        <taxon>Ecdysozoa</taxon>
        <taxon>Arthropoda</taxon>
        <taxon>Hexapoda</taxon>
        <taxon>Insecta</taxon>
        <taxon>Pterygota</taxon>
        <taxon>Neoptera</taxon>
        <taxon>Endopterygota</taxon>
        <taxon>Hymenoptera</taxon>
        <taxon>Apocrita</taxon>
        <taxon>Aculeata</taxon>
        <taxon>Formicoidea</taxon>
        <taxon>Formicidae</taxon>
        <taxon>Formicinae</taxon>
        <taxon>Lasius</taxon>
        <taxon>Lasius</taxon>
    </lineage>
</organism>
<evidence type="ECO:0000313" key="3">
    <source>
        <dbReference type="Proteomes" id="UP001497644"/>
    </source>
</evidence>
<protein>
    <submittedName>
        <fullName evidence="2">Uncharacterized protein</fullName>
    </submittedName>
</protein>
<dbReference type="Proteomes" id="UP001497644">
    <property type="component" value="Chromosome 1"/>
</dbReference>
<name>A0AAV2N242_9HYME</name>
<evidence type="ECO:0000313" key="2">
    <source>
        <dbReference type="EMBL" id="CAL1673973.1"/>
    </source>
</evidence>